<feature type="domain" description="GmrSD restriction endonucleases N-terminal" evidence="1">
    <location>
        <begin position="10"/>
        <end position="221"/>
    </location>
</feature>
<dbReference type="InterPro" id="IPR011089">
    <property type="entry name" value="GmrSD_C"/>
</dbReference>
<dbReference type="PANTHER" id="PTHR35149">
    <property type="entry name" value="SLL5132 PROTEIN"/>
    <property type="match status" value="1"/>
</dbReference>
<dbReference type="AlphaFoldDB" id="D5V7L3"/>
<dbReference type="HOGENOM" id="CLU_011736_6_1_7"/>
<evidence type="ECO:0000259" key="1">
    <source>
        <dbReference type="Pfam" id="PF03235"/>
    </source>
</evidence>
<dbReference type="PANTHER" id="PTHR35149:SF1">
    <property type="entry name" value="DUF5655 DOMAIN-CONTAINING PROTEIN"/>
    <property type="match status" value="1"/>
</dbReference>
<name>D5V7L3_ARCNC</name>
<protein>
    <recommendedName>
        <fullName evidence="5">DUF262 domain-containing protein</fullName>
    </recommendedName>
</protein>
<dbReference type="EMBL" id="CP001999">
    <property type="protein sequence ID" value="ADG94633.1"/>
    <property type="molecule type" value="Genomic_DNA"/>
</dbReference>
<dbReference type="eggNOG" id="COG1479">
    <property type="taxonomic scope" value="Bacteria"/>
</dbReference>
<feature type="domain" description="GmrSD restriction endonucleases C-terminal" evidence="2">
    <location>
        <begin position="429"/>
        <end position="547"/>
    </location>
</feature>
<evidence type="ECO:0000313" key="3">
    <source>
        <dbReference type="EMBL" id="ADG94633.1"/>
    </source>
</evidence>
<gene>
    <name evidence="3" type="ordered locus">Arnit_2985</name>
</gene>
<reference evidence="3 4" key="1">
    <citation type="journal article" date="2010" name="Stand. Genomic Sci.">
        <title>Complete genome sequence of Arcobacter nitrofigilis type strain (CI).</title>
        <authorList>
            <person name="Pati A."/>
            <person name="Gronow S."/>
            <person name="Lapidus A."/>
            <person name="Copeland A."/>
            <person name="Glavina Del Rio T."/>
            <person name="Nolan M."/>
            <person name="Lucas S."/>
            <person name="Tice H."/>
            <person name="Cheng J.F."/>
            <person name="Han C."/>
            <person name="Chertkov O."/>
            <person name="Bruce D."/>
            <person name="Tapia R."/>
            <person name="Goodwin L."/>
            <person name="Pitluck S."/>
            <person name="Liolios K."/>
            <person name="Ivanova N."/>
            <person name="Mavromatis K."/>
            <person name="Chen A."/>
            <person name="Palaniappan K."/>
            <person name="Land M."/>
            <person name="Hauser L."/>
            <person name="Chang Y.J."/>
            <person name="Jeffries C.D."/>
            <person name="Detter J.C."/>
            <person name="Rohde M."/>
            <person name="Goker M."/>
            <person name="Bristow J."/>
            <person name="Eisen J.A."/>
            <person name="Markowitz V."/>
            <person name="Hugenholtz P."/>
            <person name="Klenk H.P."/>
            <person name="Kyrpides N.C."/>
        </authorList>
    </citation>
    <scope>NUCLEOTIDE SEQUENCE [LARGE SCALE GENOMIC DNA]</scope>
    <source>
        <strain evidence="4">ATCC 33309 / DSM 7299 / CCUG 15893 / LMG 7604 / NCTC 12251 / CI</strain>
    </source>
</reference>
<proteinExistence type="predicted"/>
<evidence type="ECO:0000313" key="4">
    <source>
        <dbReference type="Proteomes" id="UP000000939"/>
    </source>
</evidence>
<dbReference type="Pfam" id="PF03235">
    <property type="entry name" value="GmrSD_N"/>
    <property type="match status" value="1"/>
</dbReference>
<accession>D5V7L3</accession>
<dbReference type="Proteomes" id="UP000000939">
    <property type="component" value="Chromosome"/>
</dbReference>
<organism evidence="3 4">
    <name type="scientific">Arcobacter nitrofigilis (strain ATCC 33309 / DSM 7299 / CCUG 15893 / LMG 7604 / NCTC 12251 / CI)</name>
    <name type="common">Campylobacter nitrofigilis</name>
    <dbReference type="NCBI Taxonomy" id="572480"/>
    <lineage>
        <taxon>Bacteria</taxon>
        <taxon>Pseudomonadati</taxon>
        <taxon>Campylobacterota</taxon>
        <taxon>Epsilonproteobacteria</taxon>
        <taxon>Campylobacterales</taxon>
        <taxon>Arcobacteraceae</taxon>
        <taxon>Arcobacter</taxon>
    </lineage>
</organism>
<dbReference type="STRING" id="572480.Arnit_2985"/>
<evidence type="ECO:0008006" key="5">
    <source>
        <dbReference type="Google" id="ProtNLM"/>
    </source>
</evidence>
<sequence>MNVEARSQLIKQILNKGKFIIPEYQREYDWTEDNLNLFLEDIIDTEKDENYFIGHMVCEGDYNGSEFKVIDGQQRITTITIMLSAIRDVFFEKKLDKFANGIHNKYIFSTDVEENEYVVLDNQMPYPILQDYVQSLPENKSQIYKPKKSGEKKIVLAYNKFISEFSKFDEEELKVFRDKILNLEVIFVAVDDEVDAFTIFETLNAKGKDLTPMDMIKNQVFKNYKKQTHKNEPNDSWKLIINNIENNNVKFLNNFWASRYKKVSDKNIYKEFMKEAKKGTFDHNKFVEDLLSDSKLYNSVVLPKKSDWKKDEYNIFISLNAISIFNVKVSNAMILSVLREYKNKSISLKYCEKALLSIEKFHFLNNAICSFRSSGLDTMYSRISRDLYDAEDKHLKHKCIDTMVKNLEEKKPDIEKVKANIDEKLYYSKETKAGEKQKKLVKYVLDKLEYQMHSSSVDYLDTSIEHIYPEKAKKSEWEELIDKKLIMNIANLTLLDRNLNSEVGNKSYSNKKAIILEKTNLLSTRALFKSHYDWTTEEINRRKETILNLIYDEIWK</sequence>
<evidence type="ECO:0000259" key="2">
    <source>
        <dbReference type="Pfam" id="PF07510"/>
    </source>
</evidence>
<keyword evidence="4" id="KW-1185">Reference proteome</keyword>
<dbReference type="OrthoDB" id="9798761at2"/>
<dbReference type="Pfam" id="PF07510">
    <property type="entry name" value="GmrSD_C"/>
    <property type="match status" value="1"/>
</dbReference>
<dbReference type="InterPro" id="IPR004919">
    <property type="entry name" value="GmrSD_N"/>
</dbReference>
<dbReference type="RefSeq" id="WP_013136778.1">
    <property type="nucleotide sequence ID" value="NC_014166.1"/>
</dbReference>
<dbReference type="KEGG" id="ant:Arnit_2985"/>